<dbReference type="OrthoDB" id="414463at2759"/>
<reference evidence="8 9" key="1">
    <citation type="submission" date="2020-10" db="EMBL/GenBank/DDBJ databases">
        <title>Plant Genome Project.</title>
        <authorList>
            <person name="Zhang R.-G."/>
        </authorList>
    </citation>
    <scope>NUCLEOTIDE SEQUENCE [LARGE SCALE GENOMIC DNA]</scope>
    <source>
        <strain evidence="8">FAFU-HL-1</strain>
        <tissue evidence="8">Leaf</tissue>
    </source>
</reference>
<dbReference type="GO" id="GO:0016799">
    <property type="term" value="F:hydrolase activity, hydrolyzing N-glycosyl compounds"/>
    <property type="evidence" value="ECO:0007669"/>
    <property type="project" value="TreeGrafter"/>
</dbReference>
<organism evidence="8 9">
    <name type="scientific">Salix dunnii</name>
    <dbReference type="NCBI Taxonomy" id="1413687"/>
    <lineage>
        <taxon>Eukaryota</taxon>
        <taxon>Viridiplantae</taxon>
        <taxon>Streptophyta</taxon>
        <taxon>Embryophyta</taxon>
        <taxon>Tracheophyta</taxon>
        <taxon>Spermatophyta</taxon>
        <taxon>Magnoliopsida</taxon>
        <taxon>eudicotyledons</taxon>
        <taxon>Gunneridae</taxon>
        <taxon>Pentapetalae</taxon>
        <taxon>rosids</taxon>
        <taxon>fabids</taxon>
        <taxon>Malpighiales</taxon>
        <taxon>Salicaceae</taxon>
        <taxon>Saliceae</taxon>
        <taxon>Salix</taxon>
    </lineage>
</organism>
<protein>
    <recommendedName>
        <fullName evidence="2 7">Cytokinin riboside 5'-monophosphate phosphoribohydrolase</fullName>
        <ecNumber evidence="2 7">3.2.2.n1</ecNumber>
    </recommendedName>
</protein>
<dbReference type="PANTHER" id="PTHR31223">
    <property type="entry name" value="LOG FAMILY PROTEIN YJL055W"/>
    <property type="match status" value="1"/>
</dbReference>
<dbReference type="GO" id="GO:0005829">
    <property type="term" value="C:cytosol"/>
    <property type="evidence" value="ECO:0007669"/>
    <property type="project" value="TreeGrafter"/>
</dbReference>
<keyword evidence="3 7" id="KW-0203">Cytokinin biosynthesis</keyword>
<evidence type="ECO:0000256" key="4">
    <source>
        <dbReference type="ARBA" id="ARBA00024884"/>
    </source>
</evidence>
<dbReference type="InterPro" id="IPR031100">
    <property type="entry name" value="LOG_fam"/>
</dbReference>
<dbReference type="Pfam" id="PF03641">
    <property type="entry name" value="Lysine_decarbox"/>
    <property type="match status" value="2"/>
</dbReference>
<comment type="catalytic activity">
    <reaction evidence="5 7">
        <text>N(6)-(dimethylallyl)adenosine 5'-phosphate + H2O = N(6)-dimethylallyladenine + D-ribose 5-phosphate</text>
        <dbReference type="Rhea" id="RHEA:48560"/>
        <dbReference type="ChEBI" id="CHEBI:15377"/>
        <dbReference type="ChEBI" id="CHEBI:17660"/>
        <dbReference type="ChEBI" id="CHEBI:57526"/>
        <dbReference type="ChEBI" id="CHEBI:78346"/>
        <dbReference type="EC" id="3.2.2.n1"/>
    </reaction>
</comment>
<proteinExistence type="inferred from homology"/>
<comment type="caution">
    <text evidence="8">The sequence shown here is derived from an EMBL/GenBank/DDBJ whole genome shotgun (WGS) entry which is preliminary data.</text>
</comment>
<dbReference type="EMBL" id="JADGMS010000006">
    <property type="protein sequence ID" value="KAF9680274.1"/>
    <property type="molecule type" value="Genomic_DNA"/>
</dbReference>
<evidence type="ECO:0000256" key="1">
    <source>
        <dbReference type="ARBA" id="ARBA00006763"/>
    </source>
</evidence>
<accession>A0A835K1C4</accession>
<evidence type="ECO:0000313" key="9">
    <source>
        <dbReference type="Proteomes" id="UP000657918"/>
    </source>
</evidence>
<sequence length="269" mass="29549">MEMVETAITLQQQQSMLSRFKRICVFCGSSQGKKTSYQVAAIDLGNELVSRNIDLVYGGGSIGLMGLVSQAVHDGGRHVIGVIPKTLMPRELTGETVGEVKAVADMHQRKAEMAKHSDAFIALPGGYGTLEELLEVITWAQLGIHDKPVISMFTVLIPFVMPPALLSAGNIFSCFVFVQRTNNASCFHIVKVGLLNVDGYYNSLLSFIDKAVEEGFISPSARKIIVSAPTAKELVKKLEEYVPCHERVASKLSWEIEHLGYSQNYDISR</sequence>
<keyword evidence="7" id="KW-0378">Hydrolase</keyword>
<dbReference type="GO" id="GO:0005634">
    <property type="term" value="C:nucleus"/>
    <property type="evidence" value="ECO:0007669"/>
    <property type="project" value="UniProtKB-ARBA"/>
</dbReference>
<keyword evidence="9" id="KW-1185">Reference proteome</keyword>
<comment type="similarity">
    <text evidence="1 7">Belongs to the LOG family.</text>
</comment>
<evidence type="ECO:0000256" key="2">
    <source>
        <dbReference type="ARBA" id="ARBA00012205"/>
    </source>
</evidence>
<dbReference type="AlphaFoldDB" id="A0A835K1C4"/>
<comment type="function">
    <text evidence="4 7">Cytokinin-activating enzyme working in the direct activation pathway. Phosphoribohydrolase that converts inactive cytokinin nucleotides to the biologically active free-base forms.</text>
</comment>
<dbReference type="InterPro" id="IPR005269">
    <property type="entry name" value="LOG"/>
</dbReference>
<dbReference type="Gene3D" id="3.40.50.450">
    <property type="match status" value="1"/>
</dbReference>
<dbReference type="EC" id="3.2.2.n1" evidence="2 7"/>
<gene>
    <name evidence="8" type="ORF">SADUNF_Sadunf06G0104200</name>
</gene>
<dbReference type="GO" id="GO:0009691">
    <property type="term" value="P:cytokinin biosynthetic process"/>
    <property type="evidence" value="ECO:0007669"/>
    <property type="project" value="UniProtKB-UniRule"/>
</dbReference>
<comment type="catalytic activity">
    <reaction evidence="6 7">
        <text>9-ribosyl-trans-zeatin 5'-phosphate + H2O = trans-zeatin + D-ribose 5-phosphate</text>
        <dbReference type="Rhea" id="RHEA:48564"/>
        <dbReference type="ChEBI" id="CHEBI:15377"/>
        <dbReference type="ChEBI" id="CHEBI:16522"/>
        <dbReference type="ChEBI" id="CHEBI:78346"/>
        <dbReference type="ChEBI" id="CHEBI:87947"/>
        <dbReference type="EC" id="3.2.2.n1"/>
    </reaction>
</comment>
<dbReference type="SUPFAM" id="SSF102405">
    <property type="entry name" value="MCP/YpsA-like"/>
    <property type="match status" value="2"/>
</dbReference>
<evidence type="ECO:0000256" key="7">
    <source>
        <dbReference type="RuleBase" id="RU363015"/>
    </source>
</evidence>
<evidence type="ECO:0000256" key="6">
    <source>
        <dbReference type="ARBA" id="ARBA00049153"/>
    </source>
</evidence>
<evidence type="ECO:0000313" key="8">
    <source>
        <dbReference type="EMBL" id="KAF9680274.1"/>
    </source>
</evidence>
<evidence type="ECO:0000256" key="3">
    <source>
        <dbReference type="ARBA" id="ARBA00022712"/>
    </source>
</evidence>
<evidence type="ECO:0000256" key="5">
    <source>
        <dbReference type="ARBA" id="ARBA00047718"/>
    </source>
</evidence>
<name>A0A835K1C4_9ROSI</name>
<dbReference type="NCBIfam" id="TIGR00730">
    <property type="entry name" value="Rossman fold protein, TIGR00730 family"/>
    <property type="match status" value="1"/>
</dbReference>
<dbReference type="Proteomes" id="UP000657918">
    <property type="component" value="Unassembled WGS sequence"/>
</dbReference>
<dbReference type="PANTHER" id="PTHR31223:SF69">
    <property type="entry name" value="CYTOKININ RIBOSIDE 5'-MONOPHOSPHATE PHOSPHORIBOHYDROLASE LOG3"/>
    <property type="match status" value="1"/>
</dbReference>